<dbReference type="Gene3D" id="1.20.5.110">
    <property type="match status" value="1"/>
</dbReference>
<evidence type="ECO:0000259" key="6">
    <source>
        <dbReference type="PROSITE" id="PS50192"/>
    </source>
</evidence>
<gene>
    <name evidence="8" type="primary">LOC100201994</name>
</gene>
<reference evidence="8" key="1">
    <citation type="submission" date="2025-08" db="UniProtKB">
        <authorList>
            <consortium name="RefSeq"/>
        </authorList>
    </citation>
    <scope>IDENTIFICATION</scope>
</reference>
<dbReference type="InterPro" id="IPR011993">
    <property type="entry name" value="PH-like_dom_sf"/>
</dbReference>
<dbReference type="RefSeq" id="XP_065666967.1">
    <property type="nucleotide sequence ID" value="XM_065810895.1"/>
</dbReference>
<dbReference type="PANTHER" id="PTHR19305">
    <property type="entry name" value="SYNAPTOSOMAL ASSOCIATED PROTEIN"/>
    <property type="match status" value="1"/>
</dbReference>
<evidence type="ECO:0000256" key="5">
    <source>
        <dbReference type="SAM" id="SignalP"/>
    </source>
</evidence>
<evidence type="ECO:0000313" key="8">
    <source>
        <dbReference type="RefSeq" id="XP_065666967.1"/>
    </source>
</evidence>
<dbReference type="Proteomes" id="UP001652625">
    <property type="component" value="Chromosome 11"/>
</dbReference>
<feature type="signal peptide" evidence="5">
    <location>
        <begin position="1"/>
        <end position="23"/>
    </location>
</feature>
<accession>A0ABM4CYE2</accession>
<keyword evidence="1" id="KW-0677">Repeat</keyword>
<dbReference type="PROSITE" id="PS50192">
    <property type="entry name" value="T_SNARE"/>
    <property type="match status" value="1"/>
</dbReference>
<keyword evidence="5" id="KW-0732">Signal</keyword>
<organism evidence="7 8">
    <name type="scientific">Hydra vulgaris</name>
    <name type="common">Hydra</name>
    <name type="synonym">Hydra attenuata</name>
    <dbReference type="NCBI Taxonomy" id="6087"/>
    <lineage>
        <taxon>Eukaryota</taxon>
        <taxon>Metazoa</taxon>
        <taxon>Cnidaria</taxon>
        <taxon>Hydrozoa</taxon>
        <taxon>Hydroidolina</taxon>
        <taxon>Anthoathecata</taxon>
        <taxon>Aplanulata</taxon>
        <taxon>Hydridae</taxon>
        <taxon>Hydra</taxon>
    </lineage>
</organism>
<keyword evidence="7" id="KW-1185">Reference proteome</keyword>
<protein>
    <recommendedName>
        <fullName evidence="3">Synaptosomal-associated protein 47</fullName>
    </recommendedName>
    <alternativeName>
        <fullName evidence="4">Synaptosomal-associated 47 kDa protein</fullName>
    </alternativeName>
</protein>
<evidence type="ECO:0000256" key="2">
    <source>
        <dbReference type="ARBA" id="ARBA00024354"/>
    </source>
</evidence>
<name>A0ABM4CYE2_HYDVU</name>
<comment type="similarity">
    <text evidence="2">Belongs to the SVAP1 family.</text>
</comment>
<evidence type="ECO:0000256" key="4">
    <source>
        <dbReference type="ARBA" id="ARBA00032027"/>
    </source>
</evidence>
<evidence type="ECO:0000256" key="3">
    <source>
        <dbReference type="ARBA" id="ARBA00024443"/>
    </source>
</evidence>
<dbReference type="InterPro" id="IPR000727">
    <property type="entry name" value="T_SNARE_dom"/>
</dbReference>
<evidence type="ECO:0000256" key="1">
    <source>
        <dbReference type="ARBA" id="ARBA00022737"/>
    </source>
</evidence>
<sequence length="421" mass="48530">MVICFIFFLQEEMLSLFNWSCSCYQDSDKCWKNGKLYLYLPGLIFVELKSNQVVHIPFNTVLAIEKGKSSYIYPCILIKFKVGCLYFSSFINRNNVFNIVHHFWNGLSLEKNNPDTQHTLQKPDKDIVQIALNIQSTLNDAAVSLHNQGKQLDHTVEKFNNLHNDLTVSKRIQRDLESWFGAFRYKGTFVSENFVSLRDDYILCYAEKLVYDVLVGNDAEESHFPGCVMFVDAYLKVTNKNSDVLFFSSVDSISQINFHSPYNATFKKHIFGKPDQKVHLISSSLPKVIYLLEKTHSYHVNYDDPKPTDSFGPKHEDVEELFLKFNSLKSKWREVKKEIKMDHVENKSCEIPKNSKSLEEPKNHEHAALQISSILTSVKSMALEISLEQDAQIKQIDALAASVEKANCNIKNNEKRVQKMT</sequence>
<dbReference type="SUPFAM" id="SSF58038">
    <property type="entry name" value="SNARE fusion complex"/>
    <property type="match status" value="2"/>
</dbReference>
<feature type="chain" id="PRO_5045628647" description="Synaptosomal-associated protein 47" evidence="5">
    <location>
        <begin position="24"/>
        <end position="421"/>
    </location>
</feature>
<dbReference type="GeneID" id="100201994"/>
<evidence type="ECO:0000313" key="7">
    <source>
        <dbReference type="Proteomes" id="UP001652625"/>
    </source>
</evidence>
<proteinExistence type="inferred from homology"/>
<dbReference type="Gene3D" id="2.30.29.30">
    <property type="entry name" value="Pleckstrin-homology domain (PH domain)/Phosphotyrosine-binding domain (PTB)"/>
    <property type="match status" value="1"/>
</dbReference>
<feature type="domain" description="T-SNARE coiled-coil homology" evidence="6">
    <location>
        <begin position="370"/>
        <end position="420"/>
    </location>
</feature>
<dbReference type="PANTHER" id="PTHR19305:SF1">
    <property type="entry name" value="SYNAPTOSOMAL-ASSOCIATED PROTEIN 47"/>
    <property type="match status" value="1"/>
</dbReference>